<feature type="signal peptide" evidence="2">
    <location>
        <begin position="1"/>
        <end position="27"/>
    </location>
</feature>
<accession>A0A222E461</accession>
<proteinExistence type="predicted"/>
<feature type="region of interest" description="Disordered" evidence="1">
    <location>
        <begin position="93"/>
        <end position="120"/>
    </location>
</feature>
<protein>
    <submittedName>
        <fullName evidence="3">Uncharacterized protein</fullName>
    </submittedName>
</protein>
<keyword evidence="2" id="KW-0732">Signal</keyword>
<dbReference type="OrthoDB" id="7876016at2"/>
<gene>
    <name evidence="3" type="ORF">ANTHELSMS3_02309</name>
</gene>
<dbReference type="Proteomes" id="UP000203589">
    <property type="component" value="Chromosome"/>
</dbReference>
<organism evidence="3 4">
    <name type="scientific">Antarctobacter heliothermus</name>
    <dbReference type="NCBI Taxonomy" id="74033"/>
    <lineage>
        <taxon>Bacteria</taxon>
        <taxon>Pseudomonadati</taxon>
        <taxon>Pseudomonadota</taxon>
        <taxon>Alphaproteobacteria</taxon>
        <taxon>Rhodobacterales</taxon>
        <taxon>Roseobacteraceae</taxon>
        <taxon>Antarctobacter</taxon>
    </lineage>
</organism>
<reference evidence="3 4" key="1">
    <citation type="submission" date="2017-07" db="EMBL/GenBank/DDBJ databases">
        <title>Genome Sequence of Antarctobacter heliothermus Strain SMS3 Isolated from a culture of the Diatom Skeletonema marinoi.</title>
        <authorList>
            <person name="Topel M."/>
            <person name="Pinder M.I.M."/>
            <person name="Johansson O.N."/>
            <person name="Kourtchenko O."/>
            <person name="Godhe A."/>
            <person name="Clarke A.K."/>
        </authorList>
    </citation>
    <scope>NUCLEOTIDE SEQUENCE [LARGE SCALE GENOMIC DNA]</scope>
    <source>
        <strain evidence="3 4">SMS3</strain>
    </source>
</reference>
<name>A0A222E461_9RHOB</name>
<dbReference type="EMBL" id="CP022540">
    <property type="protein sequence ID" value="ASP20985.1"/>
    <property type="molecule type" value="Genomic_DNA"/>
</dbReference>
<dbReference type="KEGG" id="aht:ANTHELSMS3_02309"/>
<evidence type="ECO:0000313" key="3">
    <source>
        <dbReference type="EMBL" id="ASP20985.1"/>
    </source>
</evidence>
<evidence type="ECO:0000256" key="1">
    <source>
        <dbReference type="SAM" id="MobiDB-lite"/>
    </source>
</evidence>
<evidence type="ECO:0000256" key="2">
    <source>
        <dbReference type="SAM" id="SignalP"/>
    </source>
</evidence>
<feature type="chain" id="PRO_5013188745" evidence="2">
    <location>
        <begin position="28"/>
        <end position="120"/>
    </location>
</feature>
<sequence length="120" mass="13061">MVKRFILTMLVVLAGLSVTISPVVAQAAFGQTGCGITEVGAHQAHTQAGHMMHANYGKSAHISTFIDQNTCCDKVCSVDFLFQIGERPTAFRETSLPRDWDSTSPRKQSGPFGLKRPPRV</sequence>
<evidence type="ECO:0000313" key="4">
    <source>
        <dbReference type="Proteomes" id="UP000203589"/>
    </source>
</evidence>
<keyword evidence="4" id="KW-1185">Reference proteome</keyword>
<dbReference type="AlphaFoldDB" id="A0A222E461"/>